<dbReference type="SUPFAM" id="SSF56672">
    <property type="entry name" value="DNA/RNA polymerases"/>
    <property type="match status" value="1"/>
</dbReference>
<feature type="non-terminal residue" evidence="3">
    <location>
        <position position="1"/>
    </location>
</feature>
<dbReference type="PANTHER" id="PTHR34072:SF52">
    <property type="entry name" value="RIBONUCLEASE H"/>
    <property type="match status" value="1"/>
</dbReference>
<gene>
    <name evidence="3" type="ORF">Tci_890633</name>
</gene>
<dbReference type="AlphaFoldDB" id="A0A699UG51"/>
<accession>A0A699UG51</accession>
<dbReference type="Gene3D" id="3.10.20.370">
    <property type="match status" value="1"/>
</dbReference>
<dbReference type="PANTHER" id="PTHR34072">
    <property type="entry name" value="ENZYMATIC POLYPROTEIN-RELATED"/>
    <property type="match status" value="1"/>
</dbReference>
<reference evidence="3" key="1">
    <citation type="journal article" date="2019" name="Sci. Rep.">
        <title>Draft genome of Tanacetum cinerariifolium, the natural source of mosquito coil.</title>
        <authorList>
            <person name="Yamashiro T."/>
            <person name="Shiraishi A."/>
            <person name="Satake H."/>
            <person name="Nakayama K."/>
        </authorList>
    </citation>
    <scope>NUCLEOTIDE SEQUENCE</scope>
</reference>
<dbReference type="Pfam" id="PF17919">
    <property type="entry name" value="RT_RNaseH_2"/>
    <property type="match status" value="1"/>
</dbReference>
<evidence type="ECO:0000259" key="2">
    <source>
        <dbReference type="Pfam" id="PF17919"/>
    </source>
</evidence>
<name>A0A699UG51_TANCI</name>
<feature type="region of interest" description="Disordered" evidence="1">
    <location>
        <begin position="76"/>
        <end position="104"/>
    </location>
</feature>
<feature type="compositionally biased region" description="Polar residues" evidence="1">
    <location>
        <begin position="90"/>
        <end position="104"/>
    </location>
</feature>
<proteinExistence type="predicted"/>
<protein>
    <submittedName>
        <fullName evidence="3">Putative reverse transcriptase domain-containing protein</fullName>
    </submittedName>
</protein>
<keyword evidence="3" id="KW-0808">Transferase</keyword>
<keyword evidence="3" id="KW-0695">RNA-directed DNA polymerase</keyword>
<dbReference type="InterPro" id="IPR041577">
    <property type="entry name" value="RT_RNaseH_2"/>
</dbReference>
<dbReference type="GO" id="GO:0003964">
    <property type="term" value="F:RNA-directed DNA polymerase activity"/>
    <property type="evidence" value="ECO:0007669"/>
    <property type="project" value="UniProtKB-KW"/>
</dbReference>
<evidence type="ECO:0000256" key="1">
    <source>
        <dbReference type="SAM" id="MobiDB-lite"/>
    </source>
</evidence>
<sequence>LKDKLCSAPILALPEGSKDFFVFCDASLKGYGAVLMQQKKVIAYASRQLRTHEENYMTHDLELGAVVFALRVSASEDESETNDPQIVPSFVQSSEQVKTPRTSI</sequence>
<dbReference type="EMBL" id="BKCJ011308921">
    <property type="protein sequence ID" value="GFD18664.1"/>
    <property type="molecule type" value="Genomic_DNA"/>
</dbReference>
<feature type="domain" description="Reverse transcriptase/retrotransposon-derived protein RNase H-like" evidence="2">
    <location>
        <begin position="1"/>
        <end position="71"/>
    </location>
</feature>
<organism evidence="3">
    <name type="scientific">Tanacetum cinerariifolium</name>
    <name type="common">Dalmatian daisy</name>
    <name type="synonym">Chrysanthemum cinerariifolium</name>
    <dbReference type="NCBI Taxonomy" id="118510"/>
    <lineage>
        <taxon>Eukaryota</taxon>
        <taxon>Viridiplantae</taxon>
        <taxon>Streptophyta</taxon>
        <taxon>Embryophyta</taxon>
        <taxon>Tracheophyta</taxon>
        <taxon>Spermatophyta</taxon>
        <taxon>Magnoliopsida</taxon>
        <taxon>eudicotyledons</taxon>
        <taxon>Gunneridae</taxon>
        <taxon>Pentapetalae</taxon>
        <taxon>asterids</taxon>
        <taxon>campanulids</taxon>
        <taxon>Asterales</taxon>
        <taxon>Asteraceae</taxon>
        <taxon>Asteroideae</taxon>
        <taxon>Anthemideae</taxon>
        <taxon>Anthemidinae</taxon>
        <taxon>Tanacetum</taxon>
    </lineage>
</organism>
<evidence type="ECO:0000313" key="3">
    <source>
        <dbReference type="EMBL" id="GFD18664.1"/>
    </source>
</evidence>
<comment type="caution">
    <text evidence="3">The sequence shown here is derived from an EMBL/GenBank/DDBJ whole genome shotgun (WGS) entry which is preliminary data.</text>
</comment>
<dbReference type="InterPro" id="IPR043502">
    <property type="entry name" value="DNA/RNA_pol_sf"/>
</dbReference>
<keyword evidence="3" id="KW-0548">Nucleotidyltransferase</keyword>